<dbReference type="EMBL" id="ACIJ02000027">
    <property type="protein sequence ID" value="EEX70759.1"/>
    <property type="molecule type" value="Genomic_DNA"/>
</dbReference>
<proteinExistence type="predicted"/>
<gene>
    <name evidence="1" type="ORF">GCWU000325_02343</name>
</gene>
<sequence>MLDAALNAGGVKGAITENTNRQAAAACRFARFFAFGEILPR</sequence>
<dbReference type="Proteomes" id="UP000003460">
    <property type="component" value="Unassembled WGS sequence"/>
</dbReference>
<protein>
    <submittedName>
        <fullName evidence="1">Uncharacterized protein</fullName>
    </submittedName>
</protein>
<dbReference type="STRING" id="626522.GCWU000325_02343"/>
<dbReference type="HOGENOM" id="CLU_3274777_0_0_10"/>
<evidence type="ECO:0000313" key="1">
    <source>
        <dbReference type="EMBL" id="EEX70759.1"/>
    </source>
</evidence>
<organism evidence="1 2">
    <name type="scientific">Alloprevotella tannerae ATCC 51259</name>
    <dbReference type="NCBI Taxonomy" id="626522"/>
    <lineage>
        <taxon>Bacteria</taxon>
        <taxon>Pseudomonadati</taxon>
        <taxon>Bacteroidota</taxon>
        <taxon>Bacteroidia</taxon>
        <taxon>Bacteroidales</taxon>
        <taxon>Prevotellaceae</taxon>
        <taxon>Alloprevotella</taxon>
    </lineage>
</organism>
<comment type="caution">
    <text evidence="1">The sequence shown here is derived from an EMBL/GenBank/DDBJ whole genome shotgun (WGS) entry which is preliminary data.</text>
</comment>
<accession>C9LJD1</accession>
<keyword evidence="2" id="KW-1185">Reference proteome</keyword>
<name>C9LJD1_9BACT</name>
<evidence type="ECO:0000313" key="2">
    <source>
        <dbReference type="Proteomes" id="UP000003460"/>
    </source>
</evidence>
<reference evidence="1" key="1">
    <citation type="submission" date="2009-09" db="EMBL/GenBank/DDBJ databases">
        <authorList>
            <person name="Weinstock G."/>
            <person name="Sodergren E."/>
            <person name="Clifton S."/>
            <person name="Fulton L."/>
            <person name="Fulton B."/>
            <person name="Courtney L."/>
            <person name="Fronick C."/>
            <person name="Harrison M."/>
            <person name="Strong C."/>
            <person name="Farmer C."/>
            <person name="Delahaunty K."/>
            <person name="Markovic C."/>
            <person name="Hall O."/>
            <person name="Minx P."/>
            <person name="Tomlinson C."/>
            <person name="Mitreva M."/>
            <person name="Nelson J."/>
            <person name="Hou S."/>
            <person name="Wollam A."/>
            <person name="Pepin K.H."/>
            <person name="Johnson M."/>
            <person name="Bhonagiri V."/>
            <person name="Nash W.E."/>
            <person name="Warren W."/>
            <person name="Chinwalla A."/>
            <person name="Mardis E.R."/>
            <person name="Wilson R.K."/>
        </authorList>
    </citation>
    <scope>NUCLEOTIDE SEQUENCE [LARGE SCALE GENOMIC DNA]</scope>
    <source>
        <strain evidence="1">ATCC 51259</strain>
    </source>
</reference>
<dbReference type="AlphaFoldDB" id="C9LJD1"/>